<dbReference type="PATRIC" id="fig|433924.3.peg.2273"/>
<dbReference type="EMBL" id="LDSL01000224">
    <property type="protein sequence ID" value="KTT11806.1"/>
    <property type="molecule type" value="Genomic_DNA"/>
</dbReference>
<dbReference type="InterPro" id="IPR036770">
    <property type="entry name" value="Ankyrin_rpt-contain_sf"/>
</dbReference>
<dbReference type="PANTHER" id="PTHR24189">
    <property type="entry name" value="MYOTROPHIN"/>
    <property type="match status" value="1"/>
</dbReference>
<dbReference type="AlphaFoldDB" id="A0A147GL27"/>
<dbReference type="OrthoDB" id="127805at2"/>
<gene>
    <name evidence="4" type="ORF">NS331_24700</name>
</gene>
<evidence type="ECO:0000313" key="4">
    <source>
        <dbReference type="EMBL" id="KTT11806.1"/>
    </source>
</evidence>
<name>A0A147GL27_9BURK</name>
<organism evidence="4 5">
    <name type="scientific">Pseudacidovorax intermedius</name>
    <dbReference type="NCBI Taxonomy" id="433924"/>
    <lineage>
        <taxon>Bacteria</taxon>
        <taxon>Pseudomonadati</taxon>
        <taxon>Pseudomonadota</taxon>
        <taxon>Betaproteobacteria</taxon>
        <taxon>Burkholderiales</taxon>
        <taxon>Comamonadaceae</taxon>
        <taxon>Pseudacidovorax</taxon>
    </lineage>
</organism>
<sequence>MKSLPSRPDVGHLKKQAKALLAACRQAEPEALQRFRAALPAARGRDDAALMALGLRLHDAQSCLAREHGFDGWADLLRFVEARRAQADDPQAERLRWLRLVYDGDLAGGSQARRPAVAARLLAEEPSLAPDGDPWLACAVGDVAVLRAATRRDAGWVHRPGGPLALPPLVAVTHSGLAELPAFADGLRACAALLLEAGASPDQSAGSRWPPASLAAPDAAQPLSALCGAAGKARDPELTALLLAAGADPDDGESLYHALESPACTGLLLAAGARIAGTNALYRALDLDDPAALRLLLAHGADPNEAPSGPPTADWAAPLLWAIRRRCTPAHVAALLEAGAQAHVCTPDGVPARTLALRFGLTEVAALLPTPALGDPSLPGRGMPLTEADRVEAFVAACARGDLEAAQALQADGCALADRLDAAQQRLLPELAAAGCDAAVRTLVACGWPLEVRGGDIDGTALNQALFRGDAALVRFLLARGADWRTPHGFGDDARGTLSWASLNRPVPDGDWPACAQALRDHGLPPARPDPSDPDAVLIEGRPYCFEEEVAQVLSQMPVCSAP</sequence>
<protein>
    <submittedName>
        <fullName evidence="4">Ankyrin</fullName>
    </submittedName>
</protein>
<evidence type="ECO:0000256" key="3">
    <source>
        <dbReference type="PROSITE-ProRule" id="PRU00023"/>
    </source>
</evidence>
<dbReference type="Gene3D" id="1.25.40.20">
    <property type="entry name" value="Ankyrin repeat-containing domain"/>
    <property type="match status" value="2"/>
</dbReference>
<evidence type="ECO:0000256" key="1">
    <source>
        <dbReference type="ARBA" id="ARBA00022737"/>
    </source>
</evidence>
<feature type="repeat" description="ANK" evidence="3">
    <location>
        <begin position="276"/>
        <end position="308"/>
    </location>
</feature>
<reference evidence="4 5" key="1">
    <citation type="journal article" date="2016" name="Front. Microbiol.">
        <title>Genomic Resource of Rice Seed Associated Bacteria.</title>
        <authorList>
            <person name="Midha S."/>
            <person name="Bansal K."/>
            <person name="Sharma S."/>
            <person name="Kumar N."/>
            <person name="Patil P.P."/>
            <person name="Chaudhry V."/>
            <person name="Patil P.B."/>
        </authorList>
    </citation>
    <scope>NUCLEOTIDE SEQUENCE [LARGE SCALE GENOMIC DNA]</scope>
    <source>
        <strain evidence="4 5">NS331</strain>
    </source>
</reference>
<keyword evidence="2 3" id="KW-0040">ANK repeat</keyword>
<dbReference type="RefSeq" id="WP_058644548.1">
    <property type="nucleotide sequence ID" value="NZ_LDSL01000224.1"/>
</dbReference>
<dbReference type="SUPFAM" id="SSF48403">
    <property type="entry name" value="Ankyrin repeat"/>
    <property type="match status" value="2"/>
</dbReference>
<proteinExistence type="predicted"/>
<dbReference type="InterPro" id="IPR002110">
    <property type="entry name" value="Ankyrin_rpt"/>
</dbReference>
<evidence type="ECO:0000256" key="2">
    <source>
        <dbReference type="ARBA" id="ARBA00023043"/>
    </source>
</evidence>
<dbReference type="Proteomes" id="UP000072741">
    <property type="component" value="Unassembled WGS sequence"/>
</dbReference>
<evidence type="ECO:0000313" key="5">
    <source>
        <dbReference type="Proteomes" id="UP000072741"/>
    </source>
</evidence>
<dbReference type="PANTHER" id="PTHR24189:SF50">
    <property type="entry name" value="ANKYRIN REPEAT AND SOCS BOX PROTEIN 2"/>
    <property type="match status" value="1"/>
</dbReference>
<keyword evidence="1" id="KW-0677">Repeat</keyword>
<keyword evidence="5" id="KW-1185">Reference proteome</keyword>
<dbReference type="PROSITE" id="PS50088">
    <property type="entry name" value="ANK_REPEAT"/>
    <property type="match status" value="1"/>
</dbReference>
<comment type="caution">
    <text evidence="4">The sequence shown here is derived from an EMBL/GenBank/DDBJ whole genome shotgun (WGS) entry which is preliminary data.</text>
</comment>
<accession>A0A147GL27</accession>
<dbReference type="InterPro" id="IPR050745">
    <property type="entry name" value="Multifunctional_regulatory"/>
</dbReference>